<organism evidence="1 2">
    <name type="scientific">Pectobacterium phage Q19</name>
    <dbReference type="NCBI Taxonomy" id="2500576"/>
    <lineage>
        <taxon>Viruses</taxon>
        <taxon>Duplodnaviria</taxon>
        <taxon>Heunggongvirae</taxon>
        <taxon>Uroviricota</taxon>
        <taxon>Caudoviricetes</taxon>
        <taxon>Autographivirales</taxon>
        <taxon>Autotranscriptaviridae</taxon>
        <taxon>Studiervirinae</taxon>
        <taxon>Maklayavirus</taxon>
        <taxon>Maklayavirus Q19</taxon>
    </lineage>
</organism>
<name>A0A678ZZP8_9CAUD</name>
<gene>
    <name evidence="1" type="ORF">Q19_23</name>
</gene>
<reference evidence="1" key="1">
    <citation type="submission" date="2018-12" db="EMBL/GenBank/DDBJ databases">
        <authorList>
            <person name="Shneider M.M."/>
            <person name="Kabanova A.P."/>
            <person name="Korzhenkov A.A."/>
            <person name="Toschakov S.V."/>
            <person name="Miroshnikov K.A."/>
        </authorList>
    </citation>
    <scope>NUCLEOTIDE SEQUENCE [LARGE SCALE GENOMIC DNA]</scope>
</reference>
<evidence type="ECO:0000313" key="2">
    <source>
        <dbReference type="Proteomes" id="UP000434467"/>
    </source>
</evidence>
<dbReference type="InterPro" id="IPR035151">
    <property type="entry name" value="TA_inhibitor"/>
</dbReference>
<evidence type="ECO:0000313" key="1">
    <source>
        <dbReference type="EMBL" id="AZV02356.1"/>
    </source>
</evidence>
<sequence>MAKFPGNTIQLSDTADQWGRKVHINVRNEKVTLVYRWKSRKDDRKHTQRITLDDQQAARLLASVAIAAAVVCENRGGAEALNDALQNHASVLAKKSGL</sequence>
<dbReference type="EMBL" id="MK290739">
    <property type="protein sequence ID" value="AZV02356.1"/>
    <property type="molecule type" value="Genomic_DNA"/>
</dbReference>
<proteinExistence type="predicted"/>
<dbReference type="Pfam" id="PF17574">
    <property type="entry name" value="TA_inhibitor"/>
    <property type="match status" value="1"/>
</dbReference>
<dbReference type="Proteomes" id="UP000434467">
    <property type="component" value="Segment"/>
</dbReference>
<keyword evidence="2" id="KW-1185">Reference proteome</keyword>
<accession>A0A678ZZP8</accession>
<protein>
    <submittedName>
        <fullName evidence="1">Inhibitor of toxin/antitoxin system</fullName>
    </submittedName>
</protein>